<comment type="catalytic activity">
    <reaction evidence="13">
        <text>GMP + diphosphate = guanine + 5-phospho-alpha-D-ribose 1-diphosphate</text>
        <dbReference type="Rhea" id="RHEA:25424"/>
        <dbReference type="ChEBI" id="CHEBI:16235"/>
        <dbReference type="ChEBI" id="CHEBI:33019"/>
        <dbReference type="ChEBI" id="CHEBI:58017"/>
        <dbReference type="ChEBI" id="CHEBI:58115"/>
        <dbReference type="EC" id="2.4.2.8"/>
    </reaction>
    <physiologicalReaction direction="right-to-left" evidence="13">
        <dbReference type="Rhea" id="RHEA:25426"/>
    </physiologicalReaction>
</comment>
<comment type="catalytic activity">
    <reaction evidence="14">
        <text>IMP + diphosphate = hypoxanthine + 5-phospho-alpha-D-ribose 1-diphosphate</text>
        <dbReference type="Rhea" id="RHEA:17973"/>
        <dbReference type="ChEBI" id="CHEBI:17368"/>
        <dbReference type="ChEBI" id="CHEBI:33019"/>
        <dbReference type="ChEBI" id="CHEBI:58017"/>
        <dbReference type="ChEBI" id="CHEBI:58053"/>
        <dbReference type="EC" id="2.4.2.8"/>
    </reaction>
    <physiologicalReaction direction="right-to-left" evidence="14">
        <dbReference type="Rhea" id="RHEA:17975"/>
    </physiologicalReaction>
</comment>
<dbReference type="PANTHER" id="PTHR43340">
    <property type="entry name" value="HYPOXANTHINE-GUANINE PHOSPHORIBOSYLTRANSFERASE"/>
    <property type="match status" value="1"/>
</dbReference>
<proteinExistence type="inferred from homology"/>
<dbReference type="GO" id="GO:0006166">
    <property type="term" value="P:purine ribonucleoside salvage"/>
    <property type="evidence" value="ECO:0007669"/>
    <property type="project" value="UniProtKB-KW"/>
</dbReference>
<keyword evidence="9 15" id="KW-0479">Metal-binding</keyword>
<evidence type="ECO:0000256" key="12">
    <source>
        <dbReference type="ARBA" id="ARBA00022842"/>
    </source>
</evidence>
<evidence type="ECO:0000256" key="1">
    <source>
        <dbReference type="ARBA" id="ARBA00001946"/>
    </source>
</evidence>
<dbReference type="GO" id="GO:0046100">
    <property type="term" value="P:hypoxanthine metabolic process"/>
    <property type="evidence" value="ECO:0007669"/>
    <property type="project" value="TreeGrafter"/>
</dbReference>
<comment type="cofactor">
    <cofactor evidence="1 15">
        <name>Mg(2+)</name>
        <dbReference type="ChEBI" id="CHEBI:18420"/>
    </cofactor>
</comment>
<gene>
    <name evidence="17" type="ORF">HNP65_001454</name>
</gene>
<dbReference type="EMBL" id="JACHEX010000004">
    <property type="protein sequence ID" value="MBB6062991.1"/>
    <property type="molecule type" value="Genomic_DNA"/>
</dbReference>
<evidence type="ECO:0000256" key="8">
    <source>
        <dbReference type="ARBA" id="ARBA00022679"/>
    </source>
</evidence>
<evidence type="ECO:0000256" key="9">
    <source>
        <dbReference type="ARBA" id="ARBA00022723"/>
    </source>
</evidence>
<keyword evidence="11 15" id="KW-0547">Nucleotide-binding</keyword>
<dbReference type="GO" id="GO:0032263">
    <property type="term" value="P:GMP salvage"/>
    <property type="evidence" value="ECO:0007669"/>
    <property type="project" value="TreeGrafter"/>
</dbReference>
<dbReference type="Pfam" id="PF00156">
    <property type="entry name" value="Pribosyltran"/>
    <property type="match status" value="1"/>
</dbReference>
<dbReference type="GO" id="GO:0052657">
    <property type="term" value="F:guanine phosphoribosyltransferase activity"/>
    <property type="evidence" value="ECO:0007669"/>
    <property type="project" value="UniProtKB-ARBA"/>
</dbReference>
<dbReference type="CDD" id="cd06223">
    <property type="entry name" value="PRTases_typeI"/>
    <property type="match status" value="1"/>
</dbReference>
<keyword evidence="10 15" id="KW-0660">Purine salvage</keyword>
<dbReference type="GO" id="GO:0000287">
    <property type="term" value="F:magnesium ion binding"/>
    <property type="evidence" value="ECO:0007669"/>
    <property type="project" value="TreeGrafter"/>
</dbReference>
<evidence type="ECO:0000256" key="10">
    <source>
        <dbReference type="ARBA" id="ARBA00022726"/>
    </source>
</evidence>
<dbReference type="RefSeq" id="WP_126993552.1">
    <property type="nucleotide sequence ID" value="NZ_JACHEX010000004.1"/>
</dbReference>
<dbReference type="EC" id="2.4.2.8" evidence="5 15"/>
<evidence type="ECO:0000256" key="3">
    <source>
        <dbReference type="ARBA" id="ARBA00004669"/>
    </source>
</evidence>
<dbReference type="NCBIfam" id="TIGR01203">
    <property type="entry name" value="HGPRTase"/>
    <property type="match status" value="1"/>
</dbReference>
<dbReference type="InterPro" id="IPR005904">
    <property type="entry name" value="Hxn_phspho_trans"/>
</dbReference>
<evidence type="ECO:0000313" key="18">
    <source>
        <dbReference type="Proteomes" id="UP000555828"/>
    </source>
</evidence>
<evidence type="ECO:0000256" key="7">
    <source>
        <dbReference type="ARBA" id="ARBA00022676"/>
    </source>
</evidence>
<comment type="similarity">
    <text evidence="4 15">Belongs to the purine/pyrimidine phosphoribosyltransferase family.</text>
</comment>
<dbReference type="GO" id="GO:0000166">
    <property type="term" value="F:nucleotide binding"/>
    <property type="evidence" value="ECO:0007669"/>
    <property type="project" value="UniProtKB-KW"/>
</dbReference>
<dbReference type="GO" id="GO:0032264">
    <property type="term" value="P:IMP salvage"/>
    <property type="evidence" value="ECO:0007669"/>
    <property type="project" value="UniProtKB-UniPathway"/>
</dbReference>
<evidence type="ECO:0000259" key="16">
    <source>
        <dbReference type="Pfam" id="PF00156"/>
    </source>
</evidence>
<dbReference type="GO" id="GO:0005829">
    <property type="term" value="C:cytosol"/>
    <property type="evidence" value="ECO:0007669"/>
    <property type="project" value="TreeGrafter"/>
</dbReference>
<dbReference type="GO" id="GO:0004422">
    <property type="term" value="F:hypoxanthine phosphoribosyltransferase activity"/>
    <property type="evidence" value="ECO:0007669"/>
    <property type="project" value="InterPro"/>
</dbReference>
<dbReference type="Gene3D" id="3.40.50.2020">
    <property type="match status" value="1"/>
</dbReference>
<comment type="subcellular location">
    <subcellularLocation>
        <location evidence="2 15">Cytoplasm</location>
    </subcellularLocation>
</comment>
<keyword evidence="6 15" id="KW-0963">Cytoplasm</keyword>
<dbReference type="AlphaFoldDB" id="A0A841GVG0"/>
<evidence type="ECO:0000256" key="11">
    <source>
        <dbReference type="ARBA" id="ARBA00022741"/>
    </source>
</evidence>
<dbReference type="FunFam" id="3.40.50.2020:FF:000006">
    <property type="entry name" value="Hypoxanthine phosphoribosyltransferase"/>
    <property type="match status" value="1"/>
</dbReference>
<evidence type="ECO:0000256" key="4">
    <source>
        <dbReference type="ARBA" id="ARBA00008391"/>
    </source>
</evidence>
<evidence type="ECO:0000256" key="5">
    <source>
        <dbReference type="ARBA" id="ARBA00011895"/>
    </source>
</evidence>
<keyword evidence="8 15" id="KW-0808">Transferase</keyword>
<comment type="caution">
    <text evidence="17">The sequence shown here is derived from an EMBL/GenBank/DDBJ whole genome shotgun (WGS) entry which is preliminary data.</text>
</comment>
<evidence type="ECO:0000313" key="17">
    <source>
        <dbReference type="EMBL" id="MBB6062991.1"/>
    </source>
</evidence>
<dbReference type="InterPro" id="IPR000836">
    <property type="entry name" value="PRTase_dom"/>
</dbReference>
<reference evidence="17 18" key="1">
    <citation type="submission" date="2020-08" db="EMBL/GenBank/DDBJ databases">
        <title>Genomic Encyclopedia of Type Strains, Phase IV (KMG-IV): sequencing the most valuable type-strain genomes for metagenomic binning, comparative biology and taxonomic classification.</title>
        <authorList>
            <person name="Goeker M."/>
        </authorList>
    </citation>
    <scope>NUCLEOTIDE SEQUENCE [LARGE SCALE GENOMIC DNA]</scope>
    <source>
        <strain evidence="17 18">DSM 13481</strain>
    </source>
</reference>
<evidence type="ECO:0000256" key="13">
    <source>
        <dbReference type="ARBA" id="ARBA00048811"/>
    </source>
</evidence>
<evidence type="ECO:0000256" key="14">
    <source>
        <dbReference type="ARBA" id="ARBA00049402"/>
    </source>
</evidence>
<dbReference type="UniPathway" id="UPA00591">
    <property type="reaction ID" value="UER00648"/>
</dbReference>
<organism evidence="17 18">
    <name type="scientific">Thermosipho japonicus</name>
    <dbReference type="NCBI Taxonomy" id="90323"/>
    <lineage>
        <taxon>Bacteria</taxon>
        <taxon>Thermotogati</taxon>
        <taxon>Thermotogota</taxon>
        <taxon>Thermotogae</taxon>
        <taxon>Thermotogales</taxon>
        <taxon>Fervidobacteriaceae</taxon>
        <taxon>Thermosipho</taxon>
    </lineage>
</organism>
<evidence type="ECO:0000256" key="15">
    <source>
        <dbReference type="RuleBase" id="RU364099"/>
    </source>
</evidence>
<dbReference type="Proteomes" id="UP000555828">
    <property type="component" value="Unassembled WGS sequence"/>
</dbReference>
<keyword evidence="18" id="KW-1185">Reference proteome</keyword>
<evidence type="ECO:0000256" key="6">
    <source>
        <dbReference type="ARBA" id="ARBA00022490"/>
    </source>
</evidence>
<dbReference type="GO" id="GO:0006178">
    <property type="term" value="P:guanine salvage"/>
    <property type="evidence" value="ECO:0007669"/>
    <property type="project" value="TreeGrafter"/>
</dbReference>
<protein>
    <recommendedName>
        <fullName evidence="5 15">Hypoxanthine phosphoribosyltransferase</fullName>
        <ecNumber evidence="5 15">2.4.2.8</ecNumber>
    </recommendedName>
</protein>
<feature type="domain" description="Phosphoribosyltransferase" evidence="16">
    <location>
        <begin position="12"/>
        <end position="156"/>
    </location>
</feature>
<keyword evidence="12 15" id="KW-0460">Magnesium</keyword>
<evidence type="ECO:0000256" key="2">
    <source>
        <dbReference type="ARBA" id="ARBA00004496"/>
    </source>
</evidence>
<dbReference type="PANTHER" id="PTHR43340:SF1">
    <property type="entry name" value="HYPOXANTHINE PHOSPHORIBOSYLTRANSFERASE"/>
    <property type="match status" value="1"/>
</dbReference>
<dbReference type="InterPro" id="IPR050408">
    <property type="entry name" value="HGPRT"/>
</dbReference>
<comment type="pathway">
    <text evidence="3 15">Purine metabolism; IMP biosynthesis via salvage pathway; IMP from hypoxanthine: step 1/1.</text>
</comment>
<sequence>MNLNVLISEQKLQERIKSLGKEITEYYKEKTDTIHAVCVLKGAIHFFTDLVENIDLNVEYSFIHVSSYSGMESTGRIRVKSWIDEPIEGRHVLVVEDILDTGQTLSYILGYLKRYNPADLKVATLLKKTSKNPIVDAEFVGFEIEDKFVVGYGLDFDEKYRNIPYIGYLE</sequence>
<name>A0A841GVG0_9BACT</name>
<accession>A0A841GVG0</accession>
<dbReference type="SUPFAM" id="SSF53271">
    <property type="entry name" value="PRTase-like"/>
    <property type="match status" value="1"/>
</dbReference>
<dbReference type="InterPro" id="IPR029057">
    <property type="entry name" value="PRTase-like"/>
</dbReference>
<keyword evidence="7 15" id="KW-0328">Glycosyltransferase</keyword>